<dbReference type="EMBL" id="BPVZ01000090">
    <property type="protein sequence ID" value="GKV31089.1"/>
    <property type="molecule type" value="Genomic_DNA"/>
</dbReference>
<dbReference type="AlphaFoldDB" id="A0AAV5L259"/>
<protein>
    <submittedName>
        <fullName evidence="1">Uncharacterized protein</fullName>
    </submittedName>
</protein>
<sequence length="41" mass="4922">MFLTDWFLSNSWFPRSVAEGSEDLASGWRFCKDRLAFYVER</sequence>
<evidence type="ECO:0000313" key="2">
    <source>
        <dbReference type="Proteomes" id="UP001054252"/>
    </source>
</evidence>
<keyword evidence="2" id="KW-1185">Reference proteome</keyword>
<gene>
    <name evidence="1" type="ORF">SLEP1_g39828</name>
</gene>
<organism evidence="1 2">
    <name type="scientific">Rubroshorea leprosula</name>
    <dbReference type="NCBI Taxonomy" id="152421"/>
    <lineage>
        <taxon>Eukaryota</taxon>
        <taxon>Viridiplantae</taxon>
        <taxon>Streptophyta</taxon>
        <taxon>Embryophyta</taxon>
        <taxon>Tracheophyta</taxon>
        <taxon>Spermatophyta</taxon>
        <taxon>Magnoliopsida</taxon>
        <taxon>eudicotyledons</taxon>
        <taxon>Gunneridae</taxon>
        <taxon>Pentapetalae</taxon>
        <taxon>rosids</taxon>
        <taxon>malvids</taxon>
        <taxon>Malvales</taxon>
        <taxon>Dipterocarpaceae</taxon>
        <taxon>Rubroshorea</taxon>
    </lineage>
</organism>
<proteinExistence type="predicted"/>
<evidence type="ECO:0000313" key="1">
    <source>
        <dbReference type="EMBL" id="GKV31089.1"/>
    </source>
</evidence>
<accession>A0AAV5L259</accession>
<dbReference type="Proteomes" id="UP001054252">
    <property type="component" value="Unassembled WGS sequence"/>
</dbReference>
<comment type="caution">
    <text evidence="1">The sequence shown here is derived from an EMBL/GenBank/DDBJ whole genome shotgun (WGS) entry which is preliminary data.</text>
</comment>
<name>A0AAV5L259_9ROSI</name>
<reference evidence="1 2" key="1">
    <citation type="journal article" date="2021" name="Commun. Biol.">
        <title>The genome of Shorea leprosula (Dipterocarpaceae) highlights the ecological relevance of drought in aseasonal tropical rainforests.</title>
        <authorList>
            <person name="Ng K.K.S."/>
            <person name="Kobayashi M.J."/>
            <person name="Fawcett J.A."/>
            <person name="Hatakeyama M."/>
            <person name="Paape T."/>
            <person name="Ng C.H."/>
            <person name="Ang C.C."/>
            <person name="Tnah L.H."/>
            <person name="Lee C.T."/>
            <person name="Nishiyama T."/>
            <person name="Sese J."/>
            <person name="O'Brien M.J."/>
            <person name="Copetti D."/>
            <person name="Mohd Noor M.I."/>
            <person name="Ong R.C."/>
            <person name="Putra M."/>
            <person name="Sireger I.Z."/>
            <person name="Indrioko S."/>
            <person name="Kosugi Y."/>
            <person name="Izuno A."/>
            <person name="Isagi Y."/>
            <person name="Lee S.L."/>
            <person name="Shimizu K.K."/>
        </authorList>
    </citation>
    <scope>NUCLEOTIDE SEQUENCE [LARGE SCALE GENOMIC DNA]</scope>
    <source>
        <strain evidence="1">214</strain>
    </source>
</reference>